<evidence type="ECO:0000313" key="2">
    <source>
        <dbReference type="EMBL" id="KAJ7031238.1"/>
    </source>
</evidence>
<feature type="compositionally biased region" description="Low complexity" evidence="1">
    <location>
        <begin position="377"/>
        <end position="386"/>
    </location>
</feature>
<feature type="region of interest" description="Disordered" evidence="1">
    <location>
        <begin position="373"/>
        <end position="419"/>
    </location>
</feature>
<organism evidence="2 3">
    <name type="scientific">Mycena alexandri</name>
    <dbReference type="NCBI Taxonomy" id="1745969"/>
    <lineage>
        <taxon>Eukaryota</taxon>
        <taxon>Fungi</taxon>
        <taxon>Dikarya</taxon>
        <taxon>Basidiomycota</taxon>
        <taxon>Agaricomycotina</taxon>
        <taxon>Agaricomycetes</taxon>
        <taxon>Agaricomycetidae</taxon>
        <taxon>Agaricales</taxon>
        <taxon>Marasmiineae</taxon>
        <taxon>Mycenaceae</taxon>
        <taxon>Mycena</taxon>
    </lineage>
</organism>
<reference evidence="2" key="1">
    <citation type="submission" date="2023-03" db="EMBL/GenBank/DDBJ databases">
        <title>Massive genome expansion in bonnet fungi (Mycena s.s.) driven by repeated elements and novel gene families across ecological guilds.</title>
        <authorList>
            <consortium name="Lawrence Berkeley National Laboratory"/>
            <person name="Harder C.B."/>
            <person name="Miyauchi S."/>
            <person name="Viragh M."/>
            <person name="Kuo A."/>
            <person name="Thoen E."/>
            <person name="Andreopoulos B."/>
            <person name="Lu D."/>
            <person name="Skrede I."/>
            <person name="Drula E."/>
            <person name="Henrissat B."/>
            <person name="Morin E."/>
            <person name="Kohler A."/>
            <person name="Barry K."/>
            <person name="LaButti K."/>
            <person name="Morin E."/>
            <person name="Salamov A."/>
            <person name="Lipzen A."/>
            <person name="Mereny Z."/>
            <person name="Hegedus B."/>
            <person name="Baldrian P."/>
            <person name="Stursova M."/>
            <person name="Weitz H."/>
            <person name="Taylor A."/>
            <person name="Grigoriev I.V."/>
            <person name="Nagy L.G."/>
            <person name="Martin F."/>
            <person name="Kauserud H."/>
        </authorList>
    </citation>
    <scope>NUCLEOTIDE SEQUENCE</scope>
    <source>
        <strain evidence="2">CBHHK200</strain>
    </source>
</reference>
<protein>
    <submittedName>
        <fullName evidence="2">Uncharacterized protein</fullName>
    </submittedName>
</protein>
<dbReference type="Proteomes" id="UP001218188">
    <property type="component" value="Unassembled WGS sequence"/>
</dbReference>
<feature type="compositionally biased region" description="Basic residues" evidence="1">
    <location>
        <begin position="75"/>
        <end position="93"/>
    </location>
</feature>
<feature type="compositionally biased region" description="Basic and acidic residues" evidence="1">
    <location>
        <begin position="410"/>
        <end position="419"/>
    </location>
</feature>
<feature type="compositionally biased region" description="Basic and acidic residues" evidence="1">
    <location>
        <begin position="37"/>
        <end position="51"/>
    </location>
</feature>
<proteinExistence type="predicted"/>
<gene>
    <name evidence="2" type="ORF">C8F04DRAFT_1263057</name>
</gene>
<keyword evidence="3" id="KW-1185">Reference proteome</keyword>
<feature type="compositionally biased region" description="Low complexity" evidence="1">
    <location>
        <begin position="8"/>
        <end position="18"/>
    </location>
</feature>
<dbReference type="AlphaFoldDB" id="A0AAD6WXR8"/>
<evidence type="ECO:0000313" key="3">
    <source>
        <dbReference type="Proteomes" id="UP001218188"/>
    </source>
</evidence>
<name>A0AAD6WXR8_9AGAR</name>
<feature type="compositionally biased region" description="Basic and acidic residues" evidence="1">
    <location>
        <begin position="94"/>
        <end position="104"/>
    </location>
</feature>
<accession>A0AAD6WXR8</accession>
<comment type="caution">
    <text evidence="2">The sequence shown here is derived from an EMBL/GenBank/DDBJ whole genome shotgun (WGS) entry which is preliminary data.</text>
</comment>
<dbReference type="EMBL" id="JARJCM010000083">
    <property type="protein sequence ID" value="KAJ7031238.1"/>
    <property type="molecule type" value="Genomic_DNA"/>
</dbReference>
<evidence type="ECO:0000256" key="1">
    <source>
        <dbReference type="SAM" id="MobiDB-lite"/>
    </source>
</evidence>
<sequence length="419" mass="46701">MPKRHRTPSSSESESETSGSERETGASGDLDGMSRAQLKEVVRTAQLEKNKAQKQLRHAFGDLTNRDGDSPPMAKQKKRKKTKNTQKQTKRRRIEPDSSDKGREQSNSSESESDSGSDTDADTRTKKVESLGRRFVLVKGLWLKEGVFEAKVDPNYNEKKRFDGAEVQGQLRDLLGIVPEHFKGHIMQEGWFKRAVSPALLDLLTPALRGKFREEIGWNGQEYASLDVPLLHEDGSATYEIHTCFLSPVPMRLFVALIRGPSAAAAMLKDVSIPKTDSMENIHDIDHSEPAAIAAACTSAIWGKSVDVHLRARRDTTNIDYEARFEEYLEILTTGLRLENPSILHFFSQRDWIVFPDAKASFVDPKRKKNIKSSGFRRAMAAMRAEAGPDGDEGNSAQEGGGNEGDDEAETARRSEDLE</sequence>
<feature type="region of interest" description="Disordered" evidence="1">
    <location>
        <begin position="1"/>
        <end position="125"/>
    </location>
</feature>
<feature type="compositionally biased region" description="Acidic residues" evidence="1">
    <location>
        <begin position="111"/>
        <end position="120"/>
    </location>
</feature>